<comment type="caution">
    <text evidence="2">The sequence shown here is derived from an EMBL/GenBank/DDBJ whole genome shotgun (WGS) entry which is preliminary data.</text>
</comment>
<keyword evidence="1" id="KW-0472">Membrane</keyword>
<protein>
    <recommendedName>
        <fullName evidence="3">WAT1-related protein</fullName>
    </recommendedName>
</protein>
<keyword evidence="1" id="KW-1133">Transmembrane helix</keyword>
<dbReference type="AlphaFoldDB" id="A0AAW2MZG7"/>
<keyword evidence="1" id="KW-0812">Transmembrane</keyword>
<dbReference type="EMBL" id="JACGWJ010000021">
    <property type="protein sequence ID" value="KAL0336178.1"/>
    <property type="molecule type" value="Genomic_DNA"/>
</dbReference>
<evidence type="ECO:0000313" key="2">
    <source>
        <dbReference type="EMBL" id="KAL0336178.1"/>
    </source>
</evidence>
<proteinExistence type="predicted"/>
<sequence>METRQWPWIQSSLPFMGMVSSIVAFATSTIISKMAMSKGLSFYILTLYSNGLATLILFPTAFLMHRSKRPPLSFPVLFRIFLLASFG</sequence>
<name>A0AAW2MZG7_SESRA</name>
<organism evidence="2">
    <name type="scientific">Sesamum radiatum</name>
    <name type="common">Black benniseed</name>
    <dbReference type="NCBI Taxonomy" id="300843"/>
    <lineage>
        <taxon>Eukaryota</taxon>
        <taxon>Viridiplantae</taxon>
        <taxon>Streptophyta</taxon>
        <taxon>Embryophyta</taxon>
        <taxon>Tracheophyta</taxon>
        <taxon>Spermatophyta</taxon>
        <taxon>Magnoliopsida</taxon>
        <taxon>eudicotyledons</taxon>
        <taxon>Gunneridae</taxon>
        <taxon>Pentapetalae</taxon>
        <taxon>asterids</taxon>
        <taxon>lamiids</taxon>
        <taxon>Lamiales</taxon>
        <taxon>Pedaliaceae</taxon>
        <taxon>Sesamum</taxon>
    </lineage>
</organism>
<reference evidence="2" key="2">
    <citation type="journal article" date="2024" name="Plant">
        <title>Genomic evolution and insights into agronomic trait innovations of Sesamum species.</title>
        <authorList>
            <person name="Miao H."/>
            <person name="Wang L."/>
            <person name="Qu L."/>
            <person name="Liu H."/>
            <person name="Sun Y."/>
            <person name="Le M."/>
            <person name="Wang Q."/>
            <person name="Wei S."/>
            <person name="Zheng Y."/>
            <person name="Lin W."/>
            <person name="Duan Y."/>
            <person name="Cao H."/>
            <person name="Xiong S."/>
            <person name="Wang X."/>
            <person name="Wei L."/>
            <person name="Li C."/>
            <person name="Ma Q."/>
            <person name="Ju M."/>
            <person name="Zhao R."/>
            <person name="Li G."/>
            <person name="Mu C."/>
            <person name="Tian Q."/>
            <person name="Mei H."/>
            <person name="Zhang T."/>
            <person name="Gao T."/>
            <person name="Zhang H."/>
        </authorList>
    </citation>
    <scope>NUCLEOTIDE SEQUENCE</scope>
    <source>
        <strain evidence="2">G02</strain>
    </source>
</reference>
<evidence type="ECO:0000256" key="1">
    <source>
        <dbReference type="SAM" id="Phobius"/>
    </source>
</evidence>
<accession>A0AAW2MZG7</accession>
<gene>
    <name evidence="2" type="ORF">Sradi_4829700</name>
</gene>
<evidence type="ECO:0008006" key="3">
    <source>
        <dbReference type="Google" id="ProtNLM"/>
    </source>
</evidence>
<reference evidence="2" key="1">
    <citation type="submission" date="2020-06" db="EMBL/GenBank/DDBJ databases">
        <authorList>
            <person name="Li T."/>
            <person name="Hu X."/>
            <person name="Zhang T."/>
            <person name="Song X."/>
            <person name="Zhang H."/>
            <person name="Dai N."/>
            <person name="Sheng W."/>
            <person name="Hou X."/>
            <person name="Wei L."/>
        </authorList>
    </citation>
    <scope>NUCLEOTIDE SEQUENCE</scope>
    <source>
        <strain evidence="2">G02</strain>
        <tissue evidence="2">Leaf</tissue>
    </source>
</reference>
<feature type="transmembrane region" description="Helical" evidence="1">
    <location>
        <begin position="42"/>
        <end position="64"/>
    </location>
</feature>
<feature type="transmembrane region" description="Helical" evidence="1">
    <location>
        <begin position="12"/>
        <end position="36"/>
    </location>
</feature>